<keyword evidence="11" id="KW-1185">Reference proteome</keyword>
<dbReference type="FunFam" id="3.40.50.300:FF:000527">
    <property type="entry name" value="Tyrosine-protein kinase etk"/>
    <property type="match status" value="1"/>
</dbReference>
<dbReference type="EC" id="2.7.10.2" evidence="2"/>
<dbReference type="PANTHER" id="PTHR32309">
    <property type="entry name" value="TYROSINE-PROTEIN KINASE"/>
    <property type="match status" value="1"/>
</dbReference>
<reference evidence="10 11" key="1">
    <citation type="submission" date="2016-11" db="EMBL/GenBank/DDBJ databases">
        <authorList>
            <person name="Jaros S."/>
            <person name="Januszkiewicz K."/>
            <person name="Wedrychowicz H."/>
        </authorList>
    </citation>
    <scope>NUCLEOTIDE SEQUENCE [LARGE SCALE GENOMIC DNA]</scope>
    <source>
        <strain evidence="10 11">DSM 3089</strain>
    </source>
</reference>
<protein>
    <recommendedName>
        <fullName evidence="2">non-specific protein-tyrosine kinase</fullName>
        <ecNumber evidence="2">2.7.10.2</ecNumber>
    </recommendedName>
</protein>
<dbReference type="Gene3D" id="3.40.50.300">
    <property type="entry name" value="P-loop containing nucleotide triphosphate hydrolases"/>
    <property type="match status" value="1"/>
</dbReference>
<dbReference type="AlphaFoldDB" id="A0A1M5X3M9"/>
<comment type="similarity">
    <text evidence="1">Belongs to the CpsD/CapB family.</text>
</comment>
<evidence type="ECO:0000256" key="3">
    <source>
        <dbReference type="ARBA" id="ARBA00022679"/>
    </source>
</evidence>
<evidence type="ECO:0000256" key="8">
    <source>
        <dbReference type="ARBA" id="ARBA00051245"/>
    </source>
</evidence>
<evidence type="ECO:0000259" key="9">
    <source>
        <dbReference type="Pfam" id="PF13614"/>
    </source>
</evidence>
<evidence type="ECO:0000256" key="5">
    <source>
        <dbReference type="ARBA" id="ARBA00022777"/>
    </source>
</evidence>
<organism evidence="10 11">
    <name type="scientific">Clostridium collagenovorans DSM 3089</name>
    <dbReference type="NCBI Taxonomy" id="1121306"/>
    <lineage>
        <taxon>Bacteria</taxon>
        <taxon>Bacillati</taxon>
        <taxon>Bacillota</taxon>
        <taxon>Clostridia</taxon>
        <taxon>Eubacteriales</taxon>
        <taxon>Clostridiaceae</taxon>
        <taxon>Clostridium</taxon>
    </lineage>
</organism>
<dbReference type="OrthoDB" id="9794577at2"/>
<evidence type="ECO:0000256" key="1">
    <source>
        <dbReference type="ARBA" id="ARBA00007316"/>
    </source>
</evidence>
<dbReference type="InterPro" id="IPR005702">
    <property type="entry name" value="Wzc-like_C"/>
</dbReference>
<dbReference type="InterPro" id="IPR025669">
    <property type="entry name" value="AAA_dom"/>
</dbReference>
<evidence type="ECO:0000256" key="2">
    <source>
        <dbReference type="ARBA" id="ARBA00011903"/>
    </source>
</evidence>
<dbReference type="GO" id="GO:0042802">
    <property type="term" value="F:identical protein binding"/>
    <property type="evidence" value="ECO:0007669"/>
    <property type="project" value="UniProtKB-ARBA"/>
</dbReference>
<dbReference type="RefSeq" id="WP_072831861.1">
    <property type="nucleotide sequence ID" value="NZ_FQXP01000007.1"/>
</dbReference>
<dbReference type="SUPFAM" id="SSF52540">
    <property type="entry name" value="P-loop containing nucleoside triphosphate hydrolases"/>
    <property type="match status" value="1"/>
</dbReference>
<gene>
    <name evidence="10" type="ORF">SAMN02745196_01976</name>
</gene>
<evidence type="ECO:0000256" key="7">
    <source>
        <dbReference type="ARBA" id="ARBA00023137"/>
    </source>
</evidence>
<keyword evidence="6" id="KW-0067">ATP-binding</keyword>
<evidence type="ECO:0000256" key="4">
    <source>
        <dbReference type="ARBA" id="ARBA00022741"/>
    </source>
</evidence>
<keyword evidence="3" id="KW-0808">Transferase</keyword>
<evidence type="ECO:0000256" key="6">
    <source>
        <dbReference type="ARBA" id="ARBA00022840"/>
    </source>
</evidence>
<dbReference type="GO" id="GO:0004715">
    <property type="term" value="F:non-membrane spanning protein tyrosine kinase activity"/>
    <property type="evidence" value="ECO:0007669"/>
    <property type="project" value="UniProtKB-EC"/>
</dbReference>
<keyword evidence="5" id="KW-0418">Kinase</keyword>
<dbReference type="Proteomes" id="UP000184526">
    <property type="component" value="Unassembled WGS sequence"/>
</dbReference>
<dbReference type="NCBIfam" id="TIGR01007">
    <property type="entry name" value="eps_fam"/>
    <property type="match status" value="1"/>
</dbReference>
<sequence>MNNLIIKDKPQSLSAEAFRTLKTNIDFFNFDNKLKTLAITSATPGEGKSTSIANLAIAFAQAGKRVVLVDCDFRRPTVHKTFNLSNSKGITDMLIAKSLDLDFTTFSGTENLYILPCGVKPPNPAELLSSRKMELLIESLKAKFDLVLLDIPPVLPVADSRIICGKVDGVILLCTYGKTQKEDILRCKHELTKINAKLIGSVLNKIPEREHKYGYYYNNESASKGLRFRKKLKRKKH</sequence>
<evidence type="ECO:0000313" key="10">
    <source>
        <dbReference type="EMBL" id="SHH94430.1"/>
    </source>
</evidence>
<dbReference type="GO" id="GO:0005886">
    <property type="term" value="C:plasma membrane"/>
    <property type="evidence" value="ECO:0007669"/>
    <property type="project" value="TreeGrafter"/>
</dbReference>
<dbReference type="PANTHER" id="PTHR32309:SF13">
    <property type="entry name" value="FERRIC ENTEROBACTIN TRANSPORT PROTEIN FEPE"/>
    <property type="match status" value="1"/>
</dbReference>
<evidence type="ECO:0000313" key="11">
    <source>
        <dbReference type="Proteomes" id="UP000184526"/>
    </source>
</evidence>
<dbReference type="EMBL" id="FQXP01000007">
    <property type="protein sequence ID" value="SHH94430.1"/>
    <property type="molecule type" value="Genomic_DNA"/>
</dbReference>
<dbReference type="STRING" id="1121306.SAMN02745196_01976"/>
<feature type="domain" description="AAA" evidence="9">
    <location>
        <begin position="35"/>
        <end position="160"/>
    </location>
</feature>
<dbReference type="CDD" id="cd05387">
    <property type="entry name" value="BY-kinase"/>
    <property type="match status" value="1"/>
</dbReference>
<keyword evidence="4" id="KW-0547">Nucleotide-binding</keyword>
<accession>A0A1M5X3M9</accession>
<name>A0A1M5X3M9_9CLOT</name>
<dbReference type="InterPro" id="IPR027417">
    <property type="entry name" value="P-loop_NTPase"/>
</dbReference>
<comment type="catalytic activity">
    <reaction evidence="8">
        <text>L-tyrosyl-[protein] + ATP = O-phospho-L-tyrosyl-[protein] + ADP + H(+)</text>
        <dbReference type="Rhea" id="RHEA:10596"/>
        <dbReference type="Rhea" id="RHEA-COMP:10136"/>
        <dbReference type="Rhea" id="RHEA-COMP:20101"/>
        <dbReference type="ChEBI" id="CHEBI:15378"/>
        <dbReference type="ChEBI" id="CHEBI:30616"/>
        <dbReference type="ChEBI" id="CHEBI:46858"/>
        <dbReference type="ChEBI" id="CHEBI:61978"/>
        <dbReference type="ChEBI" id="CHEBI:456216"/>
        <dbReference type="EC" id="2.7.10.2"/>
    </reaction>
</comment>
<keyword evidence="7" id="KW-0829">Tyrosine-protein kinase</keyword>
<dbReference type="Pfam" id="PF13614">
    <property type="entry name" value="AAA_31"/>
    <property type="match status" value="1"/>
</dbReference>
<dbReference type="GO" id="GO:0005524">
    <property type="term" value="F:ATP binding"/>
    <property type="evidence" value="ECO:0007669"/>
    <property type="project" value="UniProtKB-KW"/>
</dbReference>
<proteinExistence type="inferred from homology"/>
<dbReference type="InterPro" id="IPR050445">
    <property type="entry name" value="Bact_polysacc_biosynth/exp"/>
</dbReference>